<evidence type="ECO:0000313" key="3">
    <source>
        <dbReference type="Proteomes" id="UP000461288"/>
    </source>
</evidence>
<feature type="coiled-coil region" evidence="1">
    <location>
        <begin position="41"/>
        <end position="103"/>
    </location>
</feature>
<accession>A0A7X3HD84</accession>
<dbReference type="EMBL" id="WTFN01000124">
    <property type="protein sequence ID" value="MWK59858.1"/>
    <property type="molecule type" value="Genomic_DNA"/>
</dbReference>
<evidence type="ECO:0000256" key="1">
    <source>
        <dbReference type="SAM" id="Coils"/>
    </source>
</evidence>
<evidence type="ECO:0000313" key="2">
    <source>
        <dbReference type="EMBL" id="MWK59858.1"/>
    </source>
</evidence>
<reference evidence="2 3" key="1">
    <citation type="submission" date="2019-12" db="EMBL/GenBank/DDBJ databases">
        <title>Draft genome sequence of Pseudomonas otitidis recovered from a chicken carcass.</title>
        <authorList>
            <person name="Vieira T.R."/>
            <person name="Oliviera E.F.C."/>
            <person name="Silva N.M.V."/>
            <person name="Sambrano G.E."/>
            <person name="Cibulski S.P."/>
            <person name="Cardoso M.R.I."/>
        </authorList>
    </citation>
    <scope>NUCLEOTIDE SEQUENCE [LARGE SCALE GENOMIC DNA]</scope>
    <source>
        <strain evidence="2 3">25_K</strain>
    </source>
</reference>
<comment type="caution">
    <text evidence="2">The sequence shown here is derived from an EMBL/GenBank/DDBJ whole genome shotgun (WGS) entry which is preliminary data.</text>
</comment>
<sequence>MSDRKVTPAPKAYRANVFWDRQDCATLSAQVYLASDADSFIGALLAERDQLRAERDSHQRLCIAEMEKNSQLRAEVAMLRSYEAEWERTLNQLRAELEAIRGQEPVAWVSPDAVGGTRWKAGALQQLNDGSPLYSLPPQQPDAVSVPGVHEFAVEILRGALEGGDFDGGDIQEMGVRHGLLFPEHRTERCGEHCECAEYGFPVECFRIARALLATKTDGVV</sequence>
<name>A0A7X3HD84_9GAMM</name>
<dbReference type="Proteomes" id="UP000461288">
    <property type="component" value="Unassembled WGS sequence"/>
</dbReference>
<organism evidence="2 3">
    <name type="scientific">Metapseudomonas otitidis</name>
    <dbReference type="NCBI Taxonomy" id="319939"/>
    <lineage>
        <taxon>Bacteria</taxon>
        <taxon>Pseudomonadati</taxon>
        <taxon>Pseudomonadota</taxon>
        <taxon>Gammaproteobacteria</taxon>
        <taxon>Pseudomonadales</taxon>
        <taxon>Pseudomonadaceae</taxon>
        <taxon>Metapseudomonas</taxon>
    </lineage>
</organism>
<protein>
    <submittedName>
        <fullName evidence="2">Uncharacterized protein</fullName>
    </submittedName>
</protein>
<keyword evidence="1" id="KW-0175">Coiled coil</keyword>
<proteinExistence type="predicted"/>
<dbReference type="AlphaFoldDB" id="A0A7X3HD84"/>
<gene>
    <name evidence="2" type="ORF">GO594_28070</name>
</gene>
<dbReference type="RefSeq" id="WP_160483138.1">
    <property type="nucleotide sequence ID" value="NZ_WTFN01000124.1"/>
</dbReference>